<name>A0AA49JDL9_9BACT</name>
<dbReference type="Gene3D" id="1.20.144.10">
    <property type="entry name" value="Phosphatidic acid phosphatase type 2/haloperoxidase"/>
    <property type="match status" value="2"/>
</dbReference>
<feature type="transmembrane region" description="Helical" evidence="1">
    <location>
        <begin position="35"/>
        <end position="52"/>
    </location>
</feature>
<dbReference type="SUPFAM" id="SSF48317">
    <property type="entry name" value="Acid phosphatase/Vanadium-dependent haloperoxidase"/>
    <property type="match status" value="1"/>
</dbReference>
<feature type="transmembrane region" description="Helical" evidence="1">
    <location>
        <begin position="59"/>
        <end position="78"/>
    </location>
</feature>
<dbReference type="EMBL" id="CP120682">
    <property type="protein sequence ID" value="WKN36953.1"/>
    <property type="molecule type" value="Genomic_DNA"/>
</dbReference>
<organism evidence="3">
    <name type="scientific">Roseihalotalea indica</name>
    <dbReference type="NCBI Taxonomy" id="2867963"/>
    <lineage>
        <taxon>Bacteria</taxon>
        <taxon>Pseudomonadati</taxon>
        <taxon>Bacteroidota</taxon>
        <taxon>Cytophagia</taxon>
        <taxon>Cytophagales</taxon>
        <taxon>Catalimonadaceae</taxon>
        <taxon>Roseihalotalea</taxon>
    </lineage>
</organism>
<keyword evidence="1" id="KW-1133">Transmembrane helix</keyword>
<dbReference type="Pfam" id="PF01569">
    <property type="entry name" value="PAP2"/>
    <property type="match status" value="1"/>
</dbReference>
<feature type="domain" description="Phosphatidic acid phosphatase type 2/haloperoxidase" evidence="2">
    <location>
        <begin position="57"/>
        <end position="175"/>
    </location>
</feature>
<protein>
    <submittedName>
        <fullName evidence="3">Phosphatase PAP2 family protein</fullName>
    </submittedName>
</protein>
<evidence type="ECO:0000256" key="1">
    <source>
        <dbReference type="SAM" id="Phobius"/>
    </source>
</evidence>
<feature type="transmembrane region" description="Helical" evidence="1">
    <location>
        <begin position="135"/>
        <end position="154"/>
    </location>
</feature>
<dbReference type="InterPro" id="IPR000326">
    <property type="entry name" value="PAP2/HPO"/>
</dbReference>
<gene>
    <name evidence="3" type="ORF">K4G66_31800</name>
</gene>
<reference evidence="3" key="1">
    <citation type="journal article" date="2023" name="Comput. Struct. Biotechnol. J.">
        <title>Discovery of a novel marine Bacteroidetes with a rich repertoire of carbohydrate-active enzymes.</title>
        <authorList>
            <person name="Chen B."/>
            <person name="Liu G."/>
            <person name="Chen Q."/>
            <person name="Wang H."/>
            <person name="Liu L."/>
            <person name="Tang K."/>
        </authorList>
    </citation>
    <scope>NUCLEOTIDE SEQUENCE</scope>
    <source>
        <strain evidence="3">TK19036</strain>
    </source>
</reference>
<dbReference type="SMART" id="SM00014">
    <property type="entry name" value="acidPPc"/>
    <property type="match status" value="1"/>
</dbReference>
<dbReference type="InterPro" id="IPR036938">
    <property type="entry name" value="PAP2/HPO_sf"/>
</dbReference>
<keyword evidence="1" id="KW-0472">Membrane</keyword>
<feature type="transmembrane region" description="Helical" evidence="1">
    <location>
        <begin position="160"/>
        <end position="178"/>
    </location>
</feature>
<evidence type="ECO:0000259" key="2">
    <source>
        <dbReference type="SMART" id="SM00014"/>
    </source>
</evidence>
<evidence type="ECO:0000313" key="3">
    <source>
        <dbReference type="EMBL" id="WKN36953.1"/>
    </source>
</evidence>
<dbReference type="CDD" id="cd03395">
    <property type="entry name" value="PAP2_like_4"/>
    <property type="match status" value="1"/>
</dbReference>
<dbReference type="PANTHER" id="PTHR14969">
    <property type="entry name" value="SPHINGOSINE-1-PHOSPHATE PHOSPHOHYDROLASE"/>
    <property type="match status" value="1"/>
</dbReference>
<sequence>MIEAIQEADQQWFLWLNSFHTPSLDILMSWVTNKYTWIPFYVLLGVSLIYKFGWEGVRMCLLIGLVIAFCDQLTSGFMKPFFERLRPCHNPDLESVIYLVEGCGGKYGFASSHAANAFGLATVCWLLLRHWSTYFAWGFLWATVVSYSRIYMGVHYPLDVIVGAVIGIMGAILLYLLYRKFMPYLIQKLPQAYP</sequence>
<reference evidence="3" key="2">
    <citation type="journal article" date="2024" name="Antonie Van Leeuwenhoek">
        <title>Roseihalotalea indica gen. nov., sp. nov., a halophilic Bacteroidetes from mesopelagic Southwest Indian Ocean with higher carbohydrate metabolic potential.</title>
        <authorList>
            <person name="Chen B."/>
            <person name="Zhang M."/>
            <person name="Lin D."/>
            <person name="Ye J."/>
            <person name="Tang K."/>
        </authorList>
    </citation>
    <scope>NUCLEOTIDE SEQUENCE</scope>
    <source>
        <strain evidence="3">TK19036</strain>
    </source>
</reference>
<dbReference type="PANTHER" id="PTHR14969:SF13">
    <property type="entry name" value="AT30094P"/>
    <property type="match status" value="1"/>
</dbReference>
<keyword evidence="1" id="KW-0812">Transmembrane</keyword>
<proteinExistence type="predicted"/>
<feature type="transmembrane region" description="Helical" evidence="1">
    <location>
        <begin position="107"/>
        <end position="128"/>
    </location>
</feature>
<accession>A0AA49JDL9</accession>
<dbReference type="AlphaFoldDB" id="A0AA49JDL9"/>